<dbReference type="PANTHER" id="PTHR10755">
    <property type="entry name" value="COPROPORPHYRINOGEN III OXIDASE, MITOCHONDRIAL"/>
    <property type="match status" value="1"/>
</dbReference>
<evidence type="ECO:0000256" key="6">
    <source>
        <dbReference type="ARBA" id="ARBA00023133"/>
    </source>
</evidence>
<keyword evidence="7" id="KW-0627">Porphyrin biosynthesis</keyword>
<dbReference type="PROSITE" id="PS01021">
    <property type="entry name" value="COPROGEN_OXIDASE"/>
    <property type="match status" value="1"/>
</dbReference>
<evidence type="ECO:0000256" key="5">
    <source>
        <dbReference type="ARBA" id="ARBA00023002"/>
    </source>
</evidence>
<dbReference type="SUPFAM" id="SSF102886">
    <property type="entry name" value="Coproporphyrinogen III oxidase"/>
    <property type="match status" value="1"/>
</dbReference>
<sequence length="441" mass="51032">MSLSFSRHRLLSYSPLSRNRIIVSGRPSPGPSILGTNSTRSQLQCDQLRFFTTGHHGRHKHTFPPKSAFGVLVSVSLAALVAQQIYQQIQSGTLLQAQSESTQPEKSYRRVEHVLEKIIADKELPMRERMKAYIELLQSQIVEGLSELEPGTSFRWDHWERAAGGSGTSCILQNGSVFEKAGVNISVVHGTLPPPAIQQMRDRLDEDRFGWWDGKQDLKFFACGISLVVHPHNPMAPTVHLNYRYFEIEDPSEKGATRPKVWWFGGGTDLTPSYLFEEDAVHFHQSLKLACDKHDKDYYPRFKEWCDRYFFIPHRGERRGIGGIFFDDLTGNSDHLFQFVRELGDSFLPTYLPIVQQRQWMRYSDHQKRWQQLRRGRYVEFNLVYDRGTKFGLATPGARIESILMSLPLTTRWEYMPEIGTEVESEEERLLRVLKEPREWA</sequence>
<evidence type="ECO:0000256" key="3">
    <source>
        <dbReference type="ARBA" id="ARBA00011738"/>
    </source>
</evidence>
<dbReference type="AlphaFoldDB" id="A0A9Q3GEU8"/>
<dbReference type="InterPro" id="IPR001260">
    <property type="entry name" value="Coprogen_oxidase_aer"/>
</dbReference>
<dbReference type="NCBIfam" id="NF003727">
    <property type="entry name" value="PRK05330.1"/>
    <property type="match status" value="1"/>
</dbReference>
<gene>
    <name evidence="8" type="ORF">O181_004424</name>
</gene>
<proteinExistence type="inferred from homology"/>
<dbReference type="Proteomes" id="UP000765509">
    <property type="component" value="Unassembled WGS sequence"/>
</dbReference>
<comment type="subunit">
    <text evidence="3">Homodimer.</text>
</comment>
<dbReference type="Gene3D" id="3.40.1500.10">
    <property type="entry name" value="Coproporphyrinogen III oxidase, aerobic"/>
    <property type="match status" value="1"/>
</dbReference>
<dbReference type="PANTHER" id="PTHR10755:SF0">
    <property type="entry name" value="OXYGEN-DEPENDENT COPROPORPHYRINOGEN-III OXIDASE, MITOCHONDRIAL"/>
    <property type="match status" value="1"/>
</dbReference>
<dbReference type="Pfam" id="PF01218">
    <property type="entry name" value="Coprogen_oxidas"/>
    <property type="match status" value="1"/>
</dbReference>
<keyword evidence="6" id="KW-0350">Heme biosynthesis</keyword>
<organism evidence="8 9">
    <name type="scientific">Austropuccinia psidii MF-1</name>
    <dbReference type="NCBI Taxonomy" id="1389203"/>
    <lineage>
        <taxon>Eukaryota</taxon>
        <taxon>Fungi</taxon>
        <taxon>Dikarya</taxon>
        <taxon>Basidiomycota</taxon>
        <taxon>Pucciniomycotina</taxon>
        <taxon>Pucciniomycetes</taxon>
        <taxon>Pucciniales</taxon>
        <taxon>Sphaerophragmiaceae</taxon>
        <taxon>Austropuccinia</taxon>
    </lineage>
</organism>
<keyword evidence="9" id="KW-1185">Reference proteome</keyword>
<dbReference type="EMBL" id="AVOT02000857">
    <property type="protein sequence ID" value="MBW0464709.1"/>
    <property type="molecule type" value="Genomic_DNA"/>
</dbReference>
<dbReference type="InterPro" id="IPR036406">
    <property type="entry name" value="Coprogen_oxidase_aer_sf"/>
</dbReference>
<name>A0A9Q3GEU8_9BASI</name>
<dbReference type="GO" id="GO:0006782">
    <property type="term" value="P:protoporphyrinogen IX biosynthetic process"/>
    <property type="evidence" value="ECO:0007669"/>
    <property type="project" value="TreeGrafter"/>
</dbReference>
<keyword evidence="5" id="KW-0560">Oxidoreductase</keyword>
<dbReference type="EC" id="1.3.3.3" evidence="4"/>
<evidence type="ECO:0000313" key="9">
    <source>
        <dbReference type="Proteomes" id="UP000765509"/>
    </source>
</evidence>
<comment type="pathway">
    <text evidence="1">Porphyrin-containing compound metabolism; protoporphyrin-IX biosynthesis; protoporphyrinogen-IX from coproporphyrinogen-III (O2 route): step 1/1.</text>
</comment>
<dbReference type="GO" id="GO:0004109">
    <property type="term" value="F:coproporphyrinogen oxidase activity"/>
    <property type="evidence" value="ECO:0007669"/>
    <property type="project" value="UniProtKB-EC"/>
</dbReference>
<reference evidence="8" key="1">
    <citation type="submission" date="2021-03" db="EMBL/GenBank/DDBJ databases">
        <title>Draft genome sequence of rust myrtle Austropuccinia psidii MF-1, a brazilian biotype.</title>
        <authorList>
            <person name="Quecine M.C."/>
            <person name="Pachon D.M.R."/>
            <person name="Bonatelli M.L."/>
            <person name="Correr F.H."/>
            <person name="Franceschini L.M."/>
            <person name="Leite T.F."/>
            <person name="Margarido G.R.A."/>
            <person name="Almeida C.A."/>
            <person name="Ferrarezi J.A."/>
            <person name="Labate C.A."/>
        </authorList>
    </citation>
    <scope>NUCLEOTIDE SEQUENCE</scope>
    <source>
        <strain evidence="8">MF-1</strain>
    </source>
</reference>
<dbReference type="FunFam" id="3.40.1500.10:FF:000002">
    <property type="entry name" value="oxygen-dependent coproporphyrinogen-III oxidase, mitochondrial"/>
    <property type="match status" value="1"/>
</dbReference>
<protein>
    <recommendedName>
        <fullName evidence="4">coproporphyrinogen oxidase</fullName>
        <ecNumber evidence="4">1.3.3.3</ecNumber>
    </recommendedName>
</protein>
<dbReference type="InterPro" id="IPR018375">
    <property type="entry name" value="Coprogen_oxidase_CS"/>
</dbReference>
<evidence type="ECO:0000256" key="2">
    <source>
        <dbReference type="ARBA" id="ARBA00010644"/>
    </source>
</evidence>
<evidence type="ECO:0000256" key="7">
    <source>
        <dbReference type="ARBA" id="ARBA00023244"/>
    </source>
</evidence>
<accession>A0A9Q3GEU8</accession>
<evidence type="ECO:0000256" key="1">
    <source>
        <dbReference type="ARBA" id="ARBA00005168"/>
    </source>
</evidence>
<dbReference type="GO" id="GO:0005737">
    <property type="term" value="C:cytoplasm"/>
    <property type="evidence" value="ECO:0007669"/>
    <property type="project" value="TreeGrafter"/>
</dbReference>
<evidence type="ECO:0000256" key="4">
    <source>
        <dbReference type="ARBA" id="ARBA00012869"/>
    </source>
</evidence>
<dbReference type="PRINTS" id="PR00073">
    <property type="entry name" value="COPRGNOXDASE"/>
</dbReference>
<dbReference type="OrthoDB" id="15318at2759"/>
<comment type="similarity">
    <text evidence="2">Belongs to the aerobic coproporphyrinogen-III oxidase family.</text>
</comment>
<evidence type="ECO:0000313" key="8">
    <source>
        <dbReference type="EMBL" id="MBW0464709.1"/>
    </source>
</evidence>
<comment type="caution">
    <text evidence="8">The sequence shown here is derived from an EMBL/GenBank/DDBJ whole genome shotgun (WGS) entry which is preliminary data.</text>
</comment>